<evidence type="ECO:0000259" key="2">
    <source>
        <dbReference type="Pfam" id="PF12804"/>
    </source>
</evidence>
<dbReference type="EMBL" id="JACOGA010000005">
    <property type="protein sequence ID" value="MBC3873301.1"/>
    <property type="molecule type" value="Genomic_DNA"/>
</dbReference>
<dbReference type="RefSeq" id="WP_186941334.1">
    <property type="nucleotide sequence ID" value="NZ_JACOGA010000005.1"/>
</dbReference>
<organism evidence="3 4">
    <name type="scientific">Undibacterium flavidum</name>
    <dbReference type="NCBI Taxonomy" id="2762297"/>
    <lineage>
        <taxon>Bacteria</taxon>
        <taxon>Pseudomonadati</taxon>
        <taxon>Pseudomonadota</taxon>
        <taxon>Betaproteobacteria</taxon>
        <taxon>Burkholderiales</taxon>
        <taxon>Oxalobacteraceae</taxon>
        <taxon>Undibacterium</taxon>
    </lineage>
</organism>
<reference evidence="3 4" key="1">
    <citation type="submission" date="2020-08" db="EMBL/GenBank/DDBJ databases">
        <title>Novel species isolated from subtropical streams in China.</title>
        <authorList>
            <person name="Lu H."/>
        </authorList>
    </citation>
    <scope>NUCLEOTIDE SEQUENCE [LARGE SCALE GENOMIC DNA]</scope>
    <source>
        <strain evidence="3 4">LX15W</strain>
    </source>
</reference>
<dbReference type="Pfam" id="PF12804">
    <property type="entry name" value="NTP_transf_3"/>
    <property type="match status" value="1"/>
</dbReference>
<dbReference type="PANTHER" id="PTHR43777">
    <property type="entry name" value="MOLYBDENUM COFACTOR CYTIDYLYLTRANSFERASE"/>
    <property type="match status" value="1"/>
</dbReference>
<keyword evidence="1" id="KW-0460">Magnesium</keyword>
<evidence type="ECO:0000313" key="3">
    <source>
        <dbReference type="EMBL" id="MBC3873301.1"/>
    </source>
</evidence>
<evidence type="ECO:0000313" key="4">
    <source>
        <dbReference type="Proteomes" id="UP000624279"/>
    </source>
</evidence>
<name>A0ABR6Y9N7_9BURK</name>
<dbReference type="Gene3D" id="3.90.550.10">
    <property type="entry name" value="Spore Coat Polysaccharide Biosynthesis Protein SpsA, Chain A"/>
    <property type="match status" value="1"/>
</dbReference>
<comment type="caution">
    <text evidence="3">The sequence shown here is derived from an EMBL/GenBank/DDBJ whole genome shotgun (WGS) entry which is preliminary data.</text>
</comment>
<keyword evidence="4" id="KW-1185">Reference proteome</keyword>
<dbReference type="Proteomes" id="UP000624279">
    <property type="component" value="Unassembled WGS sequence"/>
</dbReference>
<sequence>MPKPFLCYGILLAAGQGKRFDASGLRHKLLQQLPDGRNIVTTSATNLQQVLPHTIAVVARDADSVQDSLKMLDIPVVVCEDAPWGMSNSLRTGLQHLPIEADAFIIVLADMPFIRVETIQAIASSLAEGAQIVVPTFAGQRGNPVGFAKKYSQELSQLEGDRGARQLLQSLPVTELIVDDPGILRDIDLPEDLH</sequence>
<protein>
    <submittedName>
        <fullName evidence="3">Nucleotidyltransferase family protein</fullName>
    </submittedName>
</protein>
<gene>
    <name evidence="3" type="ORF">H8K55_06860</name>
</gene>
<dbReference type="SUPFAM" id="SSF53448">
    <property type="entry name" value="Nucleotide-diphospho-sugar transferases"/>
    <property type="match status" value="1"/>
</dbReference>
<dbReference type="CDD" id="cd04182">
    <property type="entry name" value="GT_2_like_f"/>
    <property type="match status" value="1"/>
</dbReference>
<feature type="domain" description="MobA-like NTP transferase" evidence="2">
    <location>
        <begin position="9"/>
        <end position="171"/>
    </location>
</feature>
<proteinExistence type="predicted"/>
<dbReference type="InterPro" id="IPR029044">
    <property type="entry name" value="Nucleotide-diphossugar_trans"/>
</dbReference>
<evidence type="ECO:0000256" key="1">
    <source>
        <dbReference type="ARBA" id="ARBA00022842"/>
    </source>
</evidence>
<accession>A0ABR6Y9N7</accession>
<dbReference type="PANTHER" id="PTHR43777:SF1">
    <property type="entry name" value="MOLYBDENUM COFACTOR CYTIDYLYLTRANSFERASE"/>
    <property type="match status" value="1"/>
</dbReference>
<dbReference type="InterPro" id="IPR025877">
    <property type="entry name" value="MobA-like_NTP_Trfase"/>
</dbReference>